<comment type="similarity">
    <text evidence="1">Belongs to the asp23 family.</text>
</comment>
<evidence type="ECO:0000313" key="3">
    <source>
        <dbReference type="EMBL" id="QUF05655.1"/>
    </source>
</evidence>
<dbReference type="Proteomes" id="UP000677152">
    <property type="component" value="Chromosome"/>
</dbReference>
<dbReference type="EMBL" id="CP073249">
    <property type="protein sequence ID" value="QUF05655.1"/>
    <property type="molecule type" value="Genomic_DNA"/>
</dbReference>
<evidence type="ECO:0000256" key="1">
    <source>
        <dbReference type="ARBA" id="ARBA00005721"/>
    </source>
</evidence>
<evidence type="ECO:0000313" key="4">
    <source>
        <dbReference type="Proteomes" id="UP000677152"/>
    </source>
</evidence>
<organism evidence="3 4">
    <name type="scientific">Actinosynnema pretiosum subsp. pretiosum</name>
    <dbReference type="NCBI Taxonomy" id="103721"/>
    <lineage>
        <taxon>Bacteria</taxon>
        <taxon>Bacillati</taxon>
        <taxon>Actinomycetota</taxon>
        <taxon>Actinomycetes</taxon>
        <taxon>Pseudonocardiales</taxon>
        <taxon>Pseudonocardiaceae</taxon>
        <taxon>Actinosynnema</taxon>
    </lineage>
</organism>
<evidence type="ECO:0000256" key="2">
    <source>
        <dbReference type="SAM" id="MobiDB-lite"/>
    </source>
</evidence>
<proteinExistence type="inferred from homology"/>
<dbReference type="Pfam" id="PF03780">
    <property type="entry name" value="Asp23"/>
    <property type="match status" value="1"/>
</dbReference>
<name>A0AA45R5G2_9PSEU</name>
<dbReference type="InterPro" id="IPR005531">
    <property type="entry name" value="Asp23"/>
</dbReference>
<accession>A0AA45R5G2</accession>
<dbReference type="AlphaFoldDB" id="A0AA45R5G2"/>
<protein>
    <submittedName>
        <fullName evidence="3">Asp23/Gls24 family envelope stress response protein</fullName>
    </submittedName>
</protein>
<feature type="region of interest" description="Disordered" evidence="2">
    <location>
        <begin position="1"/>
        <end position="24"/>
    </location>
</feature>
<gene>
    <name evidence="3" type="ORF">KCV87_06030</name>
</gene>
<sequence>MTTTTTTRSHPAAPGTPADPGERGRLTVGDAAVERIAAHAATEVDGVGGSAYRLLGVAVGPEQAGADVRVGATVTGDAVALDVRLSVVYPMPVRRTADRVRAHLALRIRDLTGLTVTRVDVTVTALHHAARPEGRVR</sequence>
<reference evidence="3" key="1">
    <citation type="submission" date="2021-04" db="EMBL/GenBank/DDBJ databases">
        <title>Genomic sequence of Actinosynnema pretiosum subsp. pretiosum ATCC 31280 (C-14919).</title>
        <authorList>
            <person name="Bai L."/>
            <person name="Wang X."/>
            <person name="Xiao Y."/>
        </authorList>
    </citation>
    <scope>NUCLEOTIDE SEQUENCE</scope>
    <source>
        <strain evidence="3">ATCC 31280</strain>
    </source>
</reference>